<comment type="caution">
    <text evidence="1">The sequence shown here is derived from an EMBL/GenBank/DDBJ whole genome shotgun (WGS) entry which is preliminary data.</text>
</comment>
<dbReference type="RefSeq" id="WP_078255458.1">
    <property type="nucleotide sequence ID" value="NZ_MUXT01000002.1"/>
</dbReference>
<organism evidence="1 2">
    <name type="scientific">Moraxella canis</name>
    <dbReference type="NCBI Taxonomy" id="90239"/>
    <lineage>
        <taxon>Bacteria</taxon>
        <taxon>Pseudomonadati</taxon>
        <taxon>Pseudomonadota</taxon>
        <taxon>Gammaproteobacteria</taxon>
        <taxon>Moraxellales</taxon>
        <taxon>Moraxellaceae</taxon>
        <taxon>Moraxella</taxon>
    </lineage>
</organism>
<dbReference type="EMBL" id="MUXT01000002">
    <property type="protein sequence ID" value="OOR84910.1"/>
    <property type="molecule type" value="Genomic_DNA"/>
</dbReference>
<gene>
    <name evidence="1" type="ORF">B0180_02040</name>
</gene>
<reference evidence="1 2" key="1">
    <citation type="submission" date="2017-02" db="EMBL/GenBank/DDBJ databases">
        <title>Draft genome sequence of Moraxella canis CCUG 8415A type strain.</title>
        <authorList>
            <person name="Engstrom-Jakobsson H."/>
            <person name="Salva-Serra F."/>
            <person name="Thorell K."/>
            <person name="Gonzales-Siles L."/>
            <person name="Karlsson R."/>
            <person name="Boulund F."/>
            <person name="Engstrand L."/>
            <person name="Moore E."/>
        </authorList>
    </citation>
    <scope>NUCLEOTIDE SEQUENCE [LARGE SCALE GENOMIC DNA]</scope>
    <source>
        <strain evidence="1 2">CCUG 8415A</strain>
    </source>
</reference>
<sequence>MTLTKIDLLISTFQDAITVLTEMKEAVNEPKPMALQEPSASTTEVYLRTEILYPWSKLKKWCKQNNIQPVKKDYYGLMINHYPASAWLEVFGLDIKEVLYKKSFDEVA</sequence>
<proteinExistence type="predicted"/>
<protein>
    <submittedName>
        <fullName evidence="1">Uncharacterized protein</fullName>
    </submittedName>
</protein>
<evidence type="ECO:0000313" key="1">
    <source>
        <dbReference type="EMBL" id="OOR84910.1"/>
    </source>
</evidence>
<dbReference type="AlphaFoldDB" id="A0A1S9ZNF2"/>
<evidence type="ECO:0000313" key="2">
    <source>
        <dbReference type="Proteomes" id="UP000190322"/>
    </source>
</evidence>
<dbReference type="Proteomes" id="UP000190322">
    <property type="component" value="Unassembled WGS sequence"/>
</dbReference>
<name>A0A1S9ZNF2_9GAMM</name>
<accession>A0A1S9ZNF2</accession>